<sequence length="490" mass="55348">MGRAAAQGGAKPNTKVVPKTLFQKGRTDKAVIQKATSMTKEEWQKHQVGMNEKWPLPEYMNGEKGSMSFKDETFAIVTRWTAGTKIQYRPHAKAPGSKSHIRYEAYSKAKTVGEALKCGTYPADWCWDFERGFIKVVGGHIREEPLDTNEIKEGGDKVTAVDKAIHTWYKRELAKQLGISLKELVENIPMGESLSVRGQRLLAQKDAKERLEAADRERRSITDEELLLTLKRWAFLKNVTRQNVMKEDQQWVHSDTLGVLKDRIGDCHLTPPTRRYAQVAELFARWLTDRLPKEVSDFKFTSMNVNCNYAAQLHRDQGNFGPSFIRAFGDFTGGELNYWPEDTGGKLHALPKAKKVQFDLSKDLALFNGNCGHSVEEFSGLRYSIVFFTVGCHAQIQADDKAKLRQLGIPCPQSDEDPYRLLRAPRGYDGAGGLTPSKKALKEPPAWRSWRSAELGLGKKSPRKGSLKRVEPENERSFYGASRRKQGKGE</sequence>
<dbReference type="EMBL" id="HBGW01097272">
    <property type="protein sequence ID" value="CAD9643901.1"/>
    <property type="molecule type" value="Transcribed_RNA"/>
</dbReference>
<protein>
    <submittedName>
        <fullName evidence="2">Uncharacterized protein</fullName>
    </submittedName>
</protein>
<dbReference type="Gene3D" id="3.60.130.30">
    <property type="match status" value="1"/>
</dbReference>
<dbReference type="AlphaFoldDB" id="A0A6U9JCA6"/>
<reference evidence="2" key="1">
    <citation type="submission" date="2021-01" db="EMBL/GenBank/DDBJ databases">
        <authorList>
            <person name="Corre E."/>
            <person name="Pelletier E."/>
            <person name="Niang G."/>
            <person name="Scheremetjew M."/>
            <person name="Finn R."/>
            <person name="Kale V."/>
            <person name="Holt S."/>
            <person name="Cochrane G."/>
            <person name="Meng A."/>
            <person name="Brown T."/>
            <person name="Cohen L."/>
        </authorList>
    </citation>
    <scope>NUCLEOTIDE SEQUENCE</scope>
    <source>
        <strain evidence="2">RCC3387</strain>
    </source>
</reference>
<feature type="region of interest" description="Disordered" evidence="1">
    <location>
        <begin position="452"/>
        <end position="490"/>
    </location>
</feature>
<name>A0A6U9JCA6_9DINO</name>
<evidence type="ECO:0000256" key="1">
    <source>
        <dbReference type="SAM" id="MobiDB-lite"/>
    </source>
</evidence>
<organism evidence="2">
    <name type="scientific">Zooxanthella nutricula</name>
    <dbReference type="NCBI Taxonomy" id="1333877"/>
    <lineage>
        <taxon>Eukaryota</taxon>
        <taxon>Sar</taxon>
        <taxon>Alveolata</taxon>
        <taxon>Dinophyceae</taxon>
        <taxon>Peridiniales</taxon>
        <taxon>Peridiniales incertae sedis</taxon>
        <taxon>Zooxanthella</taxon>
    </lineage>
</organism>
<gene>
    <name evidence="2" type="ORF">BRAN1462_LOCUS61723</name>
</gene>
<proteinExistence type="predicted"/>
<evidence type="ECO:0000313" key="2">
    <source>
        <dbReference type="EMBL" id="CAD9643901.1"/>
    </source>
</evidence>
<accession>A0A6U9JCA6</accession>